<feature type="active site" evidence="6">
    <location>
        <position position="95"/>
    </location>
</feature>
<dbReference type="GO" id="GO:0004067">
    <property type="term" value="F:asparaginase activity"/>
    <property type="evidence" value="ECO:0007669"/>
    <property type="project" value="UniProtKB-UniRule"/>
</dbReference>
<protein>
    <submittedName>
        <fullName evidence="9">Asparaginase</fullName>
    </submittedName>
</protein>
<feature type="binding site" evidence="4">
    <location>
        <position position="62"/>
    </location>
    <ligand>
        <name>substrate</name>
    </ligand>
</feature>
<keyword evidence="2" id="KW-0378">Hydrolase</keyword>
<evidence type="ECO:0000313" key="9">
    <source>
        <dbReference type="EMBL" id="MBK6007906.1"/>
    </source>
</evidence>
<dbReference type="Gene3D" id="3.40.50.40">
    <property type="match status" value="1"/>
</dbReference>
<dbReference type="CDD" id="cd08964">
    <property type="entry name" value="L-asparaginase_II"/>
    <property type="match status" value="1"/>
</dbReference>
<feature type="active site" description="O-isoaspartyl threonine intermediate" evidence="3">
    <location>
        <position position="16"/>
    </location>
</feature>
<dbReference type="InterPro" id="IPR040919">
    <property type="entry name" value="Asparaginase_C"/>
</dbReference>
<dbReference type="InterPro" id="IPR004550">
    <property type="entry name" value="AsnASE_II"/>
</dbReference>
<evidence type="ECO:0000259" key="7">
    <source>
        <dbReference type="Pfam" id="PF00710"/>
    </source>
</evidence>
<name>A0A934TVR3_9BURK</name>
<dbReference type="PRINTS" id="PR00139">
    <property type="entry name" value="ASNGLNASE"/>
</dbReference>
<dbReference type="Proteomes" id="UP000630528">
    <property type="component" value="Unassembled WGS sequence"/>
</dbReference>
<feature type="active site" evidence="5">
    <location>
        <position position="16"/>
    </location>
</feature>
<evidence type="ECO:0000256" key="3">
    <source>
        <dbReference type="PIRSR" id="PIRSR001220-1"/>
    </source>
</evidence>
<dbReference type="PANTHER" id="PTHR11707:SF28">
    <property type="entry name" value="60 KDA LYSOPHOSPHOLIPASE"/>
    <property type="match status" value="1"/>
</dbReference>
<dbReference type="Pfam" id="PF17763">
    <property type="entry name" value="Asparaginase_C"/>
    <property type="match status" value="1"/>
</dbReference>
<dbReference type="PROSITE" id="PS00144">
    <property type="entry name" value="ASN_GLN_ASE_1"/>
    <property type="match status" value="1"/>
</dbReference>
<dbReference type="PIRSF" id="PIRSF500176">
    <property type="entry name" value="L_ASNase"/>
    <property type="match status" value="1"/>
</dbReference>
<evidence type="ECO:0000256" key="1">
    <source>
        <dbReference type="ARBA" id="ARBA00010518"/>
    </source>
</evidence>
<accession>A0A934TVR3</accession>
<dbReference type="SMART" id="SM00870">
    <property type="entry name" value="Asparaginase"/>
    <property type="match status" value="1"/>
</dbReference>
<feature type="binding site" evidence="4">
    <location>
        <begin position="95"/>
        <end position="96"/>
    </location>
    <ligand>
        <name>substrate</name>
    </ligand>
</feature>
<dbReference type="InterPro" id="IPR027473">
    <property type="entry name" value="L-asparaginase_C"/>
</dbReference>
<gene>
    <name evidence="9" type="ORF">JJB11_17540</name>
</gene>
<dbReference type="AlphaFoldDB" id="A0A934TVR3"/>
<dbReference type="InterPro" id="IPR006034">
    <property type="entry name" value="Asparaginase/glutaminase-like"/>
</dbReference>
<dbReference type="PROSITE" id="PS51732">
    <property type="entry name" value="ASN_GLN_ASE_3"/>
    <property type="match status" value="1"/>
</dbReference>
<evidence type="ECO:0000256" key="6">
    <source>
        <dbReference type="PROSITE-ProRule" id="PRU10100"/>
    </source>
</evidence>
<dbReference type="GO" id="GO:0006528">
    <property type="term" value="P:asparagine metabolic process"/>
    <property type="evidence" value="ECO:0007669"/>
    <property type="project" value="InterPro"/>
</dbReference>
<dbReference type="RefSeq" id="WP_201174246.1">
    <property type="nucleotide sequence ID" value="NZ_JAEPWM010000007.1"/>
</dbReference>
<dbReference type="InterPro" id="IPR027475">
    <property type="entry name" value="Asparaginase/glutaminase_AS2"/>
</dbReference>
<dbReference type="InterPro" id="IPR037152">
    <property type="entry name" value="L-asparaginase_N_sf"/>
</dbReference>
<organism evidence="9 10">
    <name type="scientific">Ramlibacter ginsenosidimutans</name>
    <dbReference type="NCBI Taxonomy" id="502333"/>
    <lineage>
        <taxon>Bacteria</taxon>
        <taxon>Pseudomonadati</taxon>
        <taxon>Pseudomonadota</taxon>
        <taxon>Betaproteobacteria</taxon>
        <taxon>Burkholderiales</taxon>
        <taxon>Comamonadaceae</taxon>
        <taxon>Ramlibacter</taxon>
    </lineage>
</organism>
<dbReference type="FunFam" id="3.40.50.1170:FF:000001">
    <property type="entry name" value="L-asparaginase 2"/>
    <property type="match status" value="1"/>
</dbReference>
<dbReference type="PIRSF" id="PIRSF001220">
    <property type="entry name" value="L-ASNase_gatD"/>
    <property type="match status" value="1"/>
</dbReference>
<comment type="caution">
    <text evidence="9">The sequence shown here is derived from an EMBL/GenBank/DDBJ whole genome shotgun (WGS) entry which is preliminary data.</text>
</comment>
<evidence type="ECO:0000256" key="4">
    <source>
        <dbReference type="PIRSR" id="PIRSR001220-2"/>
    </source>
</evidence>
<keyword evidence="10" id="KW-1185">Reference proteome</keyword>
<reference evidence="9" key="2">
    <citation type="submission" date="2021-01" db="EMBL/GenBank/DDBJ databases">
        <authorList>
            <person name="Kang M."/>
        </authorList>
    </citation>
    <scope>NUCLEOTIDE SEQUENCE</scope>
    <source>
        <strain evidence="9">KACC 17527</strain>
    </source>
</reference>
<dbReference type="PANTHER" id="PTHR11707">
    <property type="entry name" value="L-ASPARAGINASE"/>
    <property type="match status" value="1"/>
</dbReference>
<dbReference type="InterPro" id="IPR020827">
    <property type="entry name" value="Asparaginase/glutaminase_AS1"/>
</dbReference>
<evidence type="ECO:0000256" key="5">
    <source>
        <dbReference type="PROSITE-ProRule" id="PRU10099"/>
    </source>
</evidence>
<reference evidence="9" key="1">
    <citation type="journal article" date="2012" name="J. Microbiol. Biotechnol.">
        <title>Ramlibacter ginsenosidimutans sp. nov., with ginsenoside-converting activity.</title>
        <authorList>
            <person name="Wang L."/>
            <person name="An D.S."/>
            <person name="Kim S.G."/>
            <person name="Jin F.X."/>
            <person name="Kim S.C."/>
            <person name="Lee S.T."/>
            <person name="Im W.T."/>
        </authorList>
    </citation>
    <scope>NUCLEOTIDE SEQUENCE</scope>
    <source>
        <strain evidence="9">KACC 17527</strain>
    </source>
</reference>
<dbReference type="InterPro" id="IPR036152">
    <property type="entry name" value="Asp/glu_Ase-like_sf"/>
</dbReference>
<dbReference type="Gene3D" id="3.40.50.1170">
    <property type="entry name" value="L-asparaginase, N-terminal domain"/>
    <property type="match status" value="1"/>
</dbReference>
<evidence type="ECO:0000313" key="10">
    <source>
        <dbReference type="Proteomes" id="UP000630528"/>
    </source>
</evidence>
<dbReference type="EMBL" id="JAEPWM010000007">
    <property type="protein sequence ID" value="MBK6007906.1"/>
    <property type="molecule type" value="Genomic_DNA"/>
</dbReference>
<evidence type="ECO:0000259" key="8">
    <source>
        <dbReference type="Pfam" id="PF17763"/>
    </source>
</evidence>
<sequence length="311" mass="32299">MQVRQRTIVVLGTGGTIAGRAASAQDNLAYRAGEVGVADLLAGVTLPEGVAAQCEQVAQMDSKDMDFATWCALSERCAHWLAQQDVDGIVVTHGTDTMEETAFFLQCVLAPVKPVVLTGAMRPATSAAADGPQNLVDAIAVAASPLAQGVCVAFAGGVHSAADVQKLRSYRLDAFASGDAGPLAWIEEGRLRVLRAWPQGVALRSAASLPLSPQWPRVEIVFSHAGASGALVDALVRDGVAGLVVAATGNGTVHEALEEALMRAQEQGVAVRRASRCAEGRVPPQPGDRLPGADGLSPVKARIALMLELMK</sequence>
<dbReference type="SFLD" id="SFLDS00057">
    <property type="entry name" value="Glutaminase/Asparaginase"/>
    <property type="match status" value="1"/>
</dbReference>
<proteinExistence type="inferred from homology"/>
<dbReference type="PROSITE" id="PS00917">
    <property type="entry name" value="ASN_GLN_ASE_2"/>
    <property type="match status" value="1"/>
</dbReference>
<feature type="domain" description="L-asparaginase N-terminal" evidence="7">
    <location>
        <begin position="8"/>
        <end position="196"/>
    </location>
</feature>
<comment type="similarity">
    <text evidence="1">Belongs to the asparaginase 1 family.</text>
</comment>
<dbReference type="SUPFAM" id="SSF53774">
    <property type="entry name" value="Glutaminase/Asparaginase"/>
    <property type="match status" value="1"/>
</dbReference>
<dbReference type="Pfam" id="PF00710">
    <property type="entry name" value="Asparaginase"/>
    <property type="match status" value="1"/>
</dbReference>
<feature type="domain" description="Asparaginase/glutaminase C-terminal" evidence="8">
    <location>
        <begin position="217"/>
        <end position="309"/>
    </location>
</feature>
<evidence type="ECO:0000256" key="2">
    <source>
        <dbReference type="ARBA" id="ARBA00022801"/>
    </source>
</evidence>
<dbReference type="InterPro" id="IPR027474">
    <property type="entry name" value="L-asparaginase_N"/>
</dbReference>